<protein>
    <submittedName>
        <fullName evidence="2">Uncharacterized protein</fullName>
    </submittedName>
</protein>
<dbReference type="RefSeq" id="WP_152938948.1">
    <property type="nucleotide sequence ID" value="NZ_CP045488.1"/>
</dbReference>
<proteinExistence type="predicted"/>
<organism evidence="2 3">
    <name type="scientific">Natronorubrum aibiense</name>
    <dbReference type="NCBI Taxonomy" id="348826"/>
    <lineage>
        <taxon>Archaea</taxon>
        <taxon>Methanobacteriati</taxon>
        <taxon>Methanobacteriota</taxon>
        <taxon>Stenosarchaea group</taxon>
        <taxon>Halobacteria</taxon>
        <taxon>Halobacteriales</taxon>
        <taxon>Natrialbaceae</taxon>
        <taxon>Natronorubrum</taxon>
    </lineage>
</organism>
<evidence type="ECO:0000313" key="2">
    <source>
        <dbReference type="EMBL" id="QFU81568.1"/>
    </source>
</evidence>
<dbReference type="GeneID" id="42299951"/>
<keyword evidence="1" id="KW-0472">Membrane</keyword>
<keyword evidence="1" id="KW-1133">Transmembrane helix</keyword>
<sequence length="412" mass="42278">MVPAAFLVPVVLLALVDVPTSAHVFVCLLGVSVVLAATRSRSVLASSLSTHVGAFAALTGLSFAAFGALIPIELRLLGPVTLLVSLPLLVVLEAATGLVAYPMSVDVATVAGVSPSVRLALLAALPSVLLVELSVVLSLLRTTVVTALESLLAPTALADIRTLPAVTPLRLRRTAIAAISPVLRRLLALQLRLTARQPFLASAVLSRLLLTAALLARSRLTIPLLALVLLTVVLLAALRSRAPFRLFLAELGLVAPSPFLSPRLTAVLEVRLVADVGFELAARTGLALAAGPAALAASTLHAALLTVLVLLIALALLSVLVLPALLALLSALLAGALLALAGHSVLFSLSVLPATRLSILLLALLSALPSSLLFVLPTSVLVNLFAPCLAAVLERALLERVGFEAAVLAASL</sequence>
<dbReference type="KEGG" id="nas:GCU68_02845"/>
<name>A0A5P9P091_9EURY</name>
<keyword evidence="1" id="KW-0812">Transmembrane</keyword>
<evidence type="ECO:0000313" key="3">
    <source>
        <dbReference type="Proteomes" id="UP000326170"/>
    </source>
</evidence>
<dbReference type="Proteomes" id="UP000326170">
    <property type="component" value="Chromosome"/>
</dbReference>
<dbReference type="EMBL" id="CP045488">
    <property type="protein sequence ID" value="QFU81568.1"/>
    <property type="molecule type" value="Genomic_DNA"/>
</dbReference>
<feature type="transmembrane region" description="Helical" evidence="1">
    <location>
        <begin position="119"/>
        <end position="140"/>
    </location>
</feature>
<feature type="transmembrane region" description="Helical" evidence="1">
    <location>
        <begin position="222"/>
        <end position="238"/>
    </location>
</feature>
<feature type="transmembrane region" description="Helical" evidence="1">
    <location>
        <begin position="76"/>
        <end position="99"/>
    </location>
</feature>
<evidence type="ECO:0000256" key="1">
    <source>
        <dbReference type="SAM" id="Phobius"/>
    </source>
</evidence>
<accession>A0A5P9P091</accession>
<feature type="transmembrane region" description="Helical" evidence="1">
    <location>
        <begin position="48"/>
        <end position="69"/>
    </location>
</feature>
<gene>
    <name evidence="2" type="ORF">GCU68_02845</name>
</gene>
<keyword evidence="3" id="KW-1185">Reference proteome</keyword>
<dbReference type="AlphaFoldDB" id="A0A5P9P091"/>
<feature type="transmembrane region" description="Helical" evidence="1">
    <location>
        <begin position="199"/>
        <end position="216"/>
    </location>
</feature>
<reference evidence="2 3" key="1">
    <citation type="journal article" date="2007" name="Int. J. Syst. Evol. Microbiol.">
        <title>Natronorubrum sulfidifaciens sp. nov., an extremely haloalkaliphilic archaeon isolated from Aiding salt lake in Xin-Jiang, China.</title>
        <authorList>
            <person name="Cui H.L."/>
            <person name="Tohty D."/>
            <person name="Liu H.C."/>
            <person name="Liu S.J."/>
            <person name="Oren A."/>
            <person name="Zhou P.J."/>
        </authorList>
    </citation>
    <scope>NUCLEOTIDE SEQUENCE [LARGE SCALE GENOMIC DNA]</scope>
    <source>
        <strain evidence="2 3">7-3</strain>
    </source>
</reference>